<proteinExistence type="inferred from homology"/>
<comment type="caution">
    <text evidence="9">The sequence shown here is derived from an EMBL/GenBank/DDBJ whole genome shotgun (WGS) entry which is preliminary data.</text>
</comment>
<keyword evidence="4 7" id="KW-0805">Transcription regulation</keyword>
<evidence type="ECO:0000313" key="10">
    <source>
        <dbReference type="Proteomes" id="UP001500305"/>
    </source>
</evidence>
<keyword evidence="1 7" id="KW-0678">Repressor</keyword>
<evidence type="ECO:0000256" key="6">
    <source>
        <dbReference type="ARBA" id="ARBA00023163"/>
    </source>
</evidence>
<feature type="zinc finger region" evidence="7">
    <location>
        <begin position="3"/>
        <end position="34"/>
    </location>
</feature>
<sequence length="157" mass="17587">MHCHLCQHPDSRVIDTRSTDDGRAIRRRRQCNRCGHRFSTVESSVLLVVKRCGVTEVFDREKVISGARKACQGRPVAGDDLAKIGHAVEEHFRAAGQTEIASDMIGLAVLPHLRQLDAVAYLRFASVYKAFQNVEDFRRELDTFDLVPPADRIGVTS</sequence>
<dbReference type="EMBL" id="BAAATR010000020">
    <property type="protein sequence ID" value="GAA2255283.1"/>
    <property type="molecule type" value="Genomic_DNA"/>
</dbReference>
<dbReference type="Pfam" id="PF03477">
    <property type="entry name" value="ATP-cone"/>
    <property type="match status" value="1"/>
</dbReference>
<comment type="similarity">
    <text evidence="7">Belongs to the NrdR family.</text>
</comment>
<keyword evidence="7" id="KW-0862">Zinc</keyword>
<dbReference type="InterPro" id="IPR005144">
    <property type="entry name" value="ATP-cone_dom"/>
</dbReference>
<keyword evidence="10" id="KW-1185">Reference proteome</keyword>
<keyword evidence="3 7" id="KW-0067">ATP-binding</keyword>
<reference evidence="9 10" key="1">
    <citation type="journal article" date="2019" name="Int. J. Syst. Evol. Microbiol.">
        <title>The Global Catalogue of Microorganisms (GCM) 10K type strain sequencing project: providing services to taxonomists for standard genome sequencing and annotation.</title>
        <authorList>
            <consortium name="The Broad Institute Genomics Platform"/>
            <consortium name="The Broad Institute Genome Sequencing Center for Infectious Disease"/>
            <person name="Wu L."/>
            <person name="Ma J."/>
        </authorList>
    </citation>
    <scope>NUCLEOTIDE SEQUENCE [LARGE SCALE GENOMIC DNA]</scope>
    <source>
        <strain evidence="9 10">JCM 7356</strain>
    </source>
</reference>
<evidence type="ECO:0000256" key="4">
    <source>
        <dbReference type="ARBA" id="ARBA00023015"/>
    </source>
</evidence>
<feature type="domain" description="ATP-cone" evidence="8">
    <location>
        <begin position="46"/>
        <end position="136"/>
    </location>
</feature>
<dbReference type="InterPro" id="IPR003796">
    <property type="entry name" value="RNR_NrdR-like"/>
</dbReference>
<evidence type="ECO:0000313" key="9">
    <source>
        <dbReference type="EMBL" id="GAA2255283.1"/>
    </source>
</evidence>
<keyword evidence="2 7" id="KW-0547">Nucleotide-binding</keyword>
<keyword evidence="7" id="KW-0479">Metal-binding</keyword>
<protein>
    <recommendedName>
        <fullName evidence="7">Transcriptional repressor NrdR</fullName>
    </recommendedName>
</protein>
<dbReference type="InterPro" id="IPR055173">
    <property type="entry name" value="NrdR-like_N"/>
</dbReference>
<gene>
    <name evidence="9" type="primary">nrdR_1</name>
    <name evidence="7" type="synonym">nrdR</name>
    <name evidence="9" type="ORF">GCM10010430_43850</name>
</gene>
<dbReference type="PANTHER" id="PTHR30455:SF2">
    <property type="entry name" value="TRANSCRIPTIONAL REPRESSOR NRDR"/>
    <property type="match status" value="1"/>
</dbReference>
<keyword evidence="5 7" id="KW-0238">DNA-binding</keyword>
<name>A0ABN3EDR8_9ACTN</name>
<accession>A0ABN3EDR8</accession>
<evidence type="ECO:0000256" key="1">
    <source>
        <dbReference type="ARBA" id="ARBA00022491"/>
    </source>
</evidence>
<dbReference type="RefSeq" id="WP_344638164.1">
    <property type="nucleotide sequence ID" value="NZ_BAAATR010000020.1"/>
</dbReference>
<dbReference type="NCBIfam" id="TIGR00244">
    <property type="entry name" value="transcriptional regulator NrdR"/>
    <property type="match status" value="1"/>
</dbReference>
<evidence type="ECO:0000256" key="3">
    <source>
        <dbReference type="ARBA" id="ARBA00022840"/>
    </source>
</evidence>
<dbReference type="HAMAP" id="MF_00440">
    <property type="entry name" value="NrdR"/>
    <property type="match status" value="1"/>
</dbReference>
<evidence type="ECO:0000256" key="2">
    <source>
        <dbReference type="ARBA" id="ARBA00022741"/>
    </source>
</evidence>
<evidence type="ECO:0000259" key="8">
    <source>
        <dbReference type="PROSITE" id="PS51161"/>
    </source>
</evidence>
<dbReference type="PANTHER" id="PTHR30455">
    <property type="entry name" value="TRANSCRIPTIONAL REPRESSOR NRDR"/>
    <property type="match status" value="1"/>
</dbReference>
<evidence type="ECO:0000256" key="5">
    <source>
        <dbReference type="ARBA" id="ARBA00023125"/>
    </source>
</evidence>
<dbReference type="Pfam" id="PF22811">
    <property type="entry name" value="Zn_ribbon_NrdR"/>
    <property type="match status" value="1"/>
</dbReference>
<evidence type="ECO:0000256" key="7">
    <source>
        <dbReference type="HAMAP-Rule" id="MF_00440"/>
    </source>
</evidence>
<dbReference type="PROSITE" id="PS51161">
    <property type="entry name" value="ATP_CONE"/>
    <property type="match status" value="1"/>
</dbReference>
<keyword evidence="7" id="KW-0863">Zinc-finger</keyword>
<organism evidence="9 10">
    <name type="scientific">Kitasatospora cystarginea</name>
    <dbReference type="NCBI Taxonomy" id="58350"/>
    <lineage>
        <taxon>Bacteria</taxon>
        <taxon>Bacillati</taxon>
        <taxon>Actinomycetota</taxon>
        <taxon>Actinomycetes</taxon>
        <taxon>Kitasatosporales</taxon>
        <taxon>Streptomycetaceae</taxon>
        <taxon>Kitasatospora</taxon>
    </lineage>
</organism>
<comment type="cofactor">
    <cofactor evidence="7">
        <name>Zn(2+)</name>
        <dbReference type="ChEBI" id="CHEBI:29105"/>
    </cofactor>
    <text evidence="7">Binds 1 zinc ion.</text>
</comment>
<keyword evidence="6 7" id="KW-0804">Transcription</keyword>
<comment type="function">
    <text evidence="7">Negatively regulates transcription of bacterial ribonucleotide reductase nrd genes and operons by binding to NrdR-boxes.</text>
</comment>
<dbReference type="Proteomes" id="UP001500305">
    <property type="component" value="Unassembled WGS sequence"/>
</dbReference>